<proteinExistence type="predicted"/>
<accession>W9RSQ1</accession>
<reference evidence="2" key="1">
    <citation type="submission" date="2013-01" db="EMBL/GenBank/DDBJ databases">
        <title>Draft Genome Sequence of a Mulberry Tree, Morus notabilis C.K. Schneid.</title>
        <authorList>
            <person name="He N."/>
            <person name="Zhao S."/>
        </authorList>
    </citation>
    <scope>NUCLEOTIDE SEQUENCE</scope>
</reference>
<dbReference type="AlphaFoldDB" id="W9RSQ1"/>
<name>W9RSQ1_9ROSA</name>
<sequence>MEALSAIMPPLDYTIILSFLHSVAAILDPSKIVFRWIPISDNVLAHKLARKVLFRNNSNVKALEEEVSM</sequence>
<keyword evidence="2" id="KW-1185">Reference proteome</keyword>
<dbReference type="Proteomes" id="UP000030645">
    <property type="component" value="Unassembled WGS sequence"/>
</dbReference>
<dbReference type="EMBL" id="KE345160">
    <property type="protein sequence ID" value="EXB94477.1"/>
    <property type="molecule type" value="Genomic_DNA"/>
</dbReference>
<protein>
    <submittedName>
        <fullName evidence="1">Uncharacterized protein</fullName>
    </submittedName>
</protein>
<evidence type="ECO:0000313" key="2">
    <source>
        <dbReference type="Proteomes" id="UP000030645"/>
    </source>
</evidence>
<organism evidence="1 2">
    <name type="scientific">Morus notabilis</name>
    <dbReference type="NCBI Taxonomy" id="981085"/>
    <lineage>
        <taxon>Eukaryota</taxon>
        <taxon>Viridiplantae</taxon>
        <taxon>Streptophyta</taxon>
        <taxon>Embryophyta</taxon>
        <taxon>Tracheophyta</taxon>
        <taxon>Spermatophyta</taxon>
        <taxon>Magnoliopsida</taxon>
        <taxon>eudicotyledons</taxon>
        <taxon>Gunneridae</taxon>
        <taxon>Pentapetalae</taxon>
        <taxon>rosids</taxon>
        <taxon>fabids</taxon>
        <taxon>Rosales</taxon>
        <taxon>Moraceae</taxon>
        <taxon>Moreae</taxon>
        <taxon>Morus</taxon>
    </lineage>
</organism>
<gene>
    <name evidence="1" type="ORF">L484_018978</name>
</gene>
<evidence type="ECO:0000313" key="1">
    <source>
        <dbReference type="EMBL" id="EXB94477.1"/>
    </source>
</evidence>